<keyword evidence="2" id="KW-1185">Reference proteome</keyword>
<gene>
    <name evidence="1" type="ORF">C1H46_008788</name>
</gene>
<evidence type="ECO:0000313" key="1">
    <source>
        <dbReference type="EMBL" id="TQE05655.1"/>
    </source>
</evidence>
<dbReference type="EMBL" id="VIEB01000118">
    <property type="protein sequence ID" value="TQE05655.1"/>
    <property type="molecule type" value="Genomic_DNA"/>
</dbReference>
<proteinExistence type="predicted"/>
<comment type="caution">
    <text evidence="1">The sequence shown here is derived from an EMBL/GenBank/DDBJ whole genome shotgun (WGS) entry which is preliminary data.</text>
</comment>
<reference evidence="1 2" key="1">
    <citation type="journal article" date="2019" name="G3 (Bethesda)">
        <title>Sequencing of a Wild Apple (Malus baccata) Genome Unravels the Differences Between Cultivated and Wild Apple Species Regarding Disease Resistance and Cold Tolerance.</title>
        <authorList>
            <person name="Chen X."/>
        </authorList>
    </citation>
    <scope>NUCLEOTIDE SEQUENCE [LARGE SCALE GENOMIC DNA]</scope>
    <source>
        <strain evidence="2">cv. Shandingzi</strain>
        <tissue evidence="1">Leaves</tissue>
    </source>
</reference>
<dbReference type="Proteomes" id="UP000315295">
    <property type="component" value="Unassembled WGS sequence"/>
</dbReference>
<sequence>MNFSGCEFLEKIPDFSKIPNIKHLDLNGPSTVPFFGGLLPGVFLVGGPQNGSGGVGGLVADVGGVNEDVGGATGAREELNGFPSFLKFGMLRNYVAISCVGERESSLLHF</sequence>
<organism evidence="1 2">
    <name type="scientific">Malus baccata</name>
    <name type="common">Siberian crab apple</name>
    <name type="synonym">Pyrus baccata</name>
    <dbReference type="NCBI Taxonomy" id="106549"/>
    <lineage>
        <taxon>Eukaryota</taxon>
        <taxon>Viridiplantae</taxon>
        <taxon>Streptophyta</taxon>
        <taxon>Embryophyta</taxon>
        <taxon>Tracheophyta</taxon>
        <taxon>Spermatophyta</taxon>
        <taxon>Magnoliopsida</taxon>
        <taxon>eudicotyledons</taxon>
        <taxon>Gunneridae</taxon>
        <taxon>Pentapetalae</taxon>
        <taxon>rosids</taxon>
        <taxon>fabids</taxon>
        <taxon>Rosales</taxon>
        <taxon>Rosaceae</taxon>
        <taxon>Amygdaloideae</taxon>
        <taxon>Maleae</taxon>
        <taxon>Malus</taxon>
    </lineage>
</organism>
<dbReference type="AlphaFoldDB" id="A0A540N3N9"/>
<accession>A0A540N3N9</accession>
<evidence type="ECO:0000313" key="2">
    <source>
        <dbReference type="Proteomes" id="UP000315295"/>
    </source>
</evidence>
<protein>
    <submittedName>
        <fullName evidence="1">Uncharacterized protein</fullName>
    </submittedName>
</protein>
<name>A0A540N3N9_MALBA</name>